<dbReference type="EMBL" id="BMJH01000004">
    <property type="protein sequence ID" value="GGC74936.1"/>
    <property type="molecule type" value="Genomic_DNA"/>
</dbReference>
<dbReference type="Proteomes" id="UP000641514">
    <property type="component" value="Unassembled WGS sequence"/>
</dbReference>
<comment type="caution">
    <text evidence="1">The sequence shown here is derived from an EMBL/GenBank/DDBJ whole genome shotgun (WGS) entry which is preliminary data.</text>
</comment>
<name>A0A916UJ55_9ACTN</name>
<keyword evidence="2" id="KW-1185">Reference proteome</keyword>
<organism evidence="1 2">
    <name type="scientific">Hoyosella rhizosphaerae</name>
    <dbReference type="NCBI Taxonomy" id="1755582"/>
    <lineage>
        <taxon>Bacteria</taxon>
        <taxon>Bacillati</taxon>
        <taxon>Actinomycetota</taxon>
        <taxon>Actinomycetes</taxon>
        <taxon>Mycobacteriales</taxon>
        <taxon>Hoyosellaceae</taxon>
        <taxon>Hoyosella</taxon>
    </lineage>
</organism>
<dbReference type="AlphaFoldDB" id="A0A916UJ55"/>
<proteinExistence type="predicted"/>
<evidence type="ECO:0000313" key="1">
    <source>
        <dbReference type="EMBL" id="GGC74936.1"/>
    </source>
</evidence>
<reference evidence="1" key="1">
    <citation type="journal article" date="2014" name="Int. J. Syst. Evol. Microbiol.">
        <title>Complete genome sequence of Corynebacterium casei LMG S-19264T (=DSM 44701T), isolated from a smear-ripened cheese.</title>
        <authorList>
            <consortium name="US DOE Joint Genome Institute (JGI-PGF)"/>
            <person name="Walter F."/>
            <person name="Albersmeier A."/>
            <person name="Kalinowski J."/>
            <person name="Ruckert C."/>
        </authorList>
    </citation>
    <scope>NUCLEOTIDE SEQUENCE</scope>
    <source>
        <strain evidence="1">CGMCC 1.15478</strain>
    </source>
</reference>
<reference evidence="1" key="2">
    <citation type="submission" date="2020-09" db="EMBL/GenBank/DDBJ databases">
        <authorList>
            <person name="Sun Q."/>
            <person name="Zhou Y."/>
        </authorList>
    </citation>
    <scope>NUCLEOTIDE SEQUENCE</scope>
    <source>
        <strain evidence="1">CGMCC 1.15478</strain>
    </source>
</reference>
<accession>A0A916UJ55</accession>
<sequence length="119" mass="12707">MLSYMSSTPRFLQGVFPFEGKGLTAPYLVDEALGFTVPAGAIAQPLYFRGGHTGDALVVVSLYRDGTVMRHFAIGANQGVNIPLRVVEDVDPDSRLELRVAAPVGCVGELVIDFGLVLV</sequence>
<evidence type="ECO:0000313" key="2">
    <source>
        <dbReference type="Proteomes" id="UP000641514"/>
    </source>
</evidence>
<protein>
    <recommendedName>
        <fullName evidence="3">Molybdopterin oxidoreductase</fullName>
    </recommendedName>
</protein>
<gene>
    <name evidence="1" type="ORF">GCM10011410_30290</name>
</gene>
<evidence type="ECO:0008006" key="3">
    <source>
        <dbReference type="Google" id="ProtNLM"/>
    </source>
</evidence>